<evidence type="ECO:0000259" key="1">
    <source>
        <dbReference type="Pfam" id="PF00534"/>
    </source>
</evidence>
<evidence type="ECO:0000313" key="4">
    <source>
        <dbReference type="Proteomes" id="UP000474777"/>
    </source>
</evidence>
<feature type="domain" description="Glycosyltransferase subfamily 4-like N-terminal" evidence="2">
    <location>
        <begin position="15"/>
        <end position="187"/>
    </location>
</feature>
<dbReference type="RefSeq" id="WP_163915779.1">
    <property type="nucleotide sequence ID" value="NZ_JAAGWD010000006.1"/>
</dbReference>
<dbReference type="Proteomes" id="UP000474777">
    <property type="component" value="Unassembled WGS sequence"/>
</dbReference>
<dbReference type="PANTHER" id="PTHR45947:SF14">
    <property type="entry name" value="SLL1723 PROTEIN"/>
    <property type="match status" value="1"/>
</dbReference>
<keyword evidence="4" id="KW-1185">Reference proteome</keyword>
<keyword evidence="3" id="KW-0808">Transferase</keyword>
<dbReference type="AlphaFoldDB" id="A0A6B3LPQ7"/>
<dbReference type="Gene3D" id="3.40.50.2000">
    <property type="entry name" value="Glycogen Phosphorylase B"/>
    <property type="match status" value="2"/>
</dbReference>
<dbReference type="Pfam" id="PF13439">
    <property type="entry name" value="Glyco_transf_4"/>
    <property type="match status" value="1"/>
</dbReference>
<evidence type="ECO:0000259" key="2">
    <source>
        <dbReference type="Pfam" id="PF13439"/>
    </source>
</evidence>
<dbReference type="PANTHER" id="PTHR45947">
    <property type="entry name" value="SULFOQUINOVOSYL TRANSFERASE SQD2"/>
    <property type="match status" value="1"/>
</dbReference>
<dbReference type="CDD" id="cd03801">
    <property type="entry name" value="GT4_PimA-like"/>
    <property type="match status" value="1"/>
</dbReference>
<dbReference type="InterPro" id="IPR001296">
    <property type="entry name" value="Glyco_trans_1"/>
</dbReference>
<protein>
    <submittedName>
        <fullName evidence="3">Glycosyltransferase family 4 protein</fullName>
    </submittedName>
</protein>
<evidence type="ECO:0000313" key="3">
    <source>
        <dbReference type="EMBL" id="NEM98892.1"/>
    </source>
</evidence>
<reference evidence="3 4" key="1">
    <citation type="submission" date="2020-02" db="EMBL/GenBank/DDBJ databases">
        <authorList>
            <person name="Kim M.K."/>
        </authorList>
    </citation>
    <scope>NUCLEOTIDE SEQUENCE [LARGE SCALE GENOMIC DNA]</scope>
    <source>
        <strain evidence="3 4">BT327</strain>
    </source>
</reference>
<dbReference type="EMBL" id="JAAGWD010000006">
    <property type="protein sequence ID" value="NEM98892.1"/>
    <property type="molecule type" value="Genomic_DNA"/>
</dbReference>
<gene>
    <name evidence="3" type="ORF">GXP69_14410</name>
</gene>
<dbReference type="GO" id="GO:0016757">
    <property type="term" value="F:glycosyltransferase activity"/>
    <property type="evidence" value="ECO:0007669"/>
    <property type="project" value="InterPro"/>
</dbReference>
<accession>A0A6B3LPQ7</accession>
<dbReference type="SUPFAM" id="SSF53756">
    <property type="entry name" value="UDP-Glycosyltransferase/glycogen phosphorylase"/>
    <property type="match status" value="1"/>
</dbReference>
<name>A0A6B3LPQ7_9BACT</name>
<feature type="domain" description="Glycosyl transferase family 1" evidence="1">
    <location>
        <begin position="199"/>
        <end position="364"/>
    </location>
</feature>
<comment type="caution">
    <text evidence="3">The sequence shown here is derived from an EMBL/GenBank/DDBJ whole genome shotgun (WGS) entry which is preliminary data.</text>
</comment>
<dbReference type="InterPro" id="IPR050194">
    <property type="entry name" value="Glycosyltransferase_grp1"/>
</dbReference>
<dbReference type="Pfam" id="PF00534">
    <property type="entry name" value="Glycos_transf_1"/>
    <property type="match status" value="1"/>
</dbReference>
<proteinExistence type="predicted"/>
<organism evidence="3 4">
    <name type="scientific">Pontibacter burrus</name>
    <dbReference type="NCBI Taxonomy" id="2704466"/>
    <lineage>
        <taxon>Bacteria</taxon>
        <taxon>Pseudomonadati</taxon>
        <taxon>Bacteroidota</taxon>
        <taxon>Cytophagia</taxon>
        <taxon>Cytophagales</taxon>
        <taxon>Hymenobacteraceae</taxon>
        <taxon>Pontibacter</taxon>
    </lineage>
</organism>
<dbReference type="InterPro" id="IPR028098">
    <property type="entry name" value="Glyco_trans_4-like_N"/>
</dbReference>
<sequence length="388" mass="43545">MKIGYFSHTSISPSETFIYDLYEGLGRKGLDVIYYCGKIADRSSSINSIVYTGYAEEGLSNSFLAYKFGQIAGGNGFKYKNKVQQHYAYKALNKSLTQRPDVAYVDYATSAVLLVDYFKEHNIPFIVHVHGYDVTSATNDPVYLLKLKQVFTEAKYIIAASHYIRKLLVLLGCNNEKIRVIRYGIDVKSISPLTWSERRKSDPGIIFLGRLTAKKNPFALLQAFRIVKNKVPNSRLTIVGDGELKQQVQERIKSLDLLSSVNMLGVLNREQSFPILNQHWVYAQHSVTANSGDQEGFAISLAEAAAHELPVVSTLHNGIPENVLDGKTGYLIKEFDYEGMGDSIIELIKNPDFAEKMGKAGRKHIAELCDPEKRIEQISQLLYSALQN</sequence>